<evidence type="ECO:0000313" key="2">
    <source>
        <dbReference type="Proteomes" id="UP001152795"/>
    </source>
</evidence>
<dbReference type="PANTHER" id="PTHR37984">
    <property type="entry name" value="PROTEIN CBG26694"/>
    <property type="match status" value="1"/>
</dbReference>
<evidence type="ECO:0000313" key="1">
    <source>
        <dbReference type="EMBL" id="CAB4035235.1"/>
    </source>
</evidence>
<proteinExistence type="predicted"/>
<gene>
    <name evidence="1" type="ORF">PACLA_8A018381</name>
</gene>
<name>A0A6S7JRH0_PARCT</name>
<dbReference type="Proteomes" id="UP001152795">
    <property type="component" value="Unassembled WGS sequence"/>
</dbReference>
<dbReference type="PANTHER" id="PTHR37984:SF11">
    <property type="entry name" value="INTEGRASE CATALYTIC DOMAIN-CONTAINING PROTEIN"/>
    <property type="match status" value="1"/>
</dbReference>
<accession>A0A6S7JRH0</accession>
<dbReference type="EMBL" id="CACRXK020020852">
    <property type="protein sequence ID" value="CAB4035235.1"/>
    <property type="molecule type" value="Genomic_DNA"/>
</dbReference>
<dbReference type="SUPFAM" id="SSF56672">
    <property type="entry name" value="DNA/RNA polymerases"/>
    <property type="match status" value="1"/>
</dbReference>
<reference evidence="1" key="1">
    <citation type="submission" date="2020-04" db="EMBL/GenBank/DDBJ databases">
        <authorList>
            <person name="Alioto T."/>
            <person name="Alioto T."/>
            <person name="Gomez Garrido J."/>
        </authorList>
    </citation>
    <scope>NUCLEOTIDE SEQUENCE</scope>
    <source>
        <strain evidence="1">A484AB</strain>
    </source>
</reference>
<dbReference type="AlphaFoldDB" id="A0A6S7JRH0"/>
<sequence>MSKFKKEYPAVFNGIGKLKGHEVYLHLKDNAKPIVQKPRKIPFHLRKQTENKLKELKESDIIEFVPSGTPTSFVSNLVVAPKPNNPAEVRLCIDMRHMNPMIVRERHVSPNIEELFEDMARATMFSNVV</sequence>
<dbReference type="Gene3D" id="3.10.10.10">
    <property type="entry name" value="HIV Type 1 Reverse Transcriptase, subunit A, domain 1"/>
    <property type="match status" value="1"/>
</dbReference>
<dbReference type="InterPro" id="IPR043128">
    <property type="entry name" value="Rev_trsase/Diguanyl_cyclase"/>
</dbReference>
<dbReference type="OrthoDB" id="2431547at2759"/>
<dbReference type="Gene3D" id="3.30.70.270">
    <property type="match status" value="1"/>
</dbReference>
<dbReference type="InterPro" id="IPR050951">
    <property type="entry name" value="Retrovirus_Pol_polyprotein"/>
</dbReference>
<dbReference type="InterPro" id="IPR043502">
    <property type="entry name" value="DNA/RNA_pol_sf"/>
</dbReference>
<comment type="caution">
    <text evidence="1">The sequence shown here is derived from an EMBL/GenBank/DDBJ whole genome shotgun (WGS) entry which is preliminary data.</text>
</comment>
<protein>
    <submittedName>
        <fullName evidence="1">Uncharacterized protein</fullName>
    </submittedName>
</protein>
<keyword evidence="2" id="KW-1185">Reference proteome</keyword>
<organism evidence="1 2">
    <name type="scientific">Paramuricea clavata</name>
    <name type="common">Red gorgonian</name>
    <name type="synonym">Violescent sea-whip</name>
    <dbReference type="NCBI Taxonomy" id="317549"/>
    <lineage>
        <taxon>Eukaryota</taxon>
        <taxon>Metazoa</taxon>
        <taxon>Cnidaria</taxon>
        <taxon>Anthozoa</taxon>
        <taxon>Octocorallia</taxon>
        <taxon>Malacalcyonacea</taxon>
        <taxon>Plexauridae</taxon>
        <taxon>Paramuricea</taxon>
    </lineage>
</organism>